<evidence type="ECO:0000256" key="1">
    <source>
        <dbReference type="ARBA" id="ARBA00004141"/>
    </source>
</evidence>
<dbReference type="GO" id="GO:0004930">
    <property type="term" value="F:G protein-coupled receptor activity"/>
    <property type="evidence" value="ECO:0007669"/>
    <property type="project" value="UniProtKB-KW"/>
</dbReference>
<keyword evidence="7" id="KW-0675">Receptor</keyword>
<dbReference type="InterPro" id="IPR036445">
    <property type="entry name" value="GPCR_2_extracell_dom_sf"/>
</dbReference>
<evidence type="ECO:0000256" key="9">
    <source>
        <dbReference type="SAM" id="MobiDB-lite"/>
    </source>
</evidence>
<dbReference type="KEGG" id="goe:100905435"/>
<dbReference type="PANTHER" id="PTHR12011:SF347">
    <property type="entry name" value="FI21270P1-RELATED"/>
    <property type="match status" value="1"/>
</dbReference>
<keyword evidence="13" id="KW-1185">Reference proteome</keyword>
<dbReference type="PANTHER" id="PTHR12011">
    <property type="entry name" value="ADHESION G-PROTEIN COUPLED RECEPTOR"/>
    <property type="match status" value="1"/>
</dbReference>
<dbReference type="GO" id="GO:0007166">
    <property type="term" value="P:cell surface receptor signaling pathway"/>
    <property type="evidence" value="ECO:0007669"/>
    <property type="project" value="InterPro"/>
</dbReference>
<feature type="domain" description="G-protein coupled receptors family 2 profile 2" evidence="12">
    <location>
        <begin position="663"/>
        <end position="830"/>
    </location>
</feature>
<feature type="domain" description="G-protein coupled receptors family 2 profile 1" evidence="11">
    <location>
        <begin position="320"/>
        <end position="394"/>
    </location>
</feature>
<feature type="transmembrane region" description="Helical" evidence="10">
    <location>
        <begin position="765"/>
        <end position="785"/>
    </location>
</feature>
<name>A0AAJ6QU59_9ACAR</name>
<dbReference type="RefSeq" id="XP_003744140.1">
    <property type="nucleotide sequence ID" value="XM_003744092.1"/>
</dbReference>
<keyword evidence="5" id="KW-0297">G-protein coupled receptor</keyword>
<dbReference type="InterPro" id="IPR000832">
    <property type="entry name" value="GPCR_2_secretin-like"/>
</dbReference>
<sequence>MTVGVLPNQCNSSLIVHHEPLSFVDAQSACGNSFARLPLRTSKEETQCFKNYFADKPYTWFDGRRPELAGSALSGGRCFLDGSRTESCPPDIGFVCISERFEADIPKSSVYYSSISTSKVVITADDYFGTDESRTSLETTTAAEDHAKSSGLEQLASRQGSNERPFRVTRPTLRSEASEKLSEKVHSQHIFDLSNSVKESGPIDDPYTDPEEQRDAIPDSRDGHLFRRNALDGGEFLVPGNDTSLKTADEALSLCFEKRADYKVLDRGHPDDLYLGLLRMIGVDVGAFWVLKRNKSEMTSGRCPLVEASLDSGVIRRTRPCNQSIAIAICEPRKCPTIVGSYGVTWNETEPGSHVIRSCKKRLGSEFGYIRRSCGKTGYWDEEQILCHRSYEDWFRSYHPNISESSVKSHSAKKLQNDRAILGSRHGIGGQLLRDLTSGTSDAEEAAKQIMREVIVPAVENLEDKTGLKQVTELARDVVAAVGARLGVNQTIRVEGASFGYAVSRRGVKDEVNEIHSHVRGSEVILRGRFFGTTSLTMGHIVMSNIPERVAQPDETDPWARAVVNTPLVEFFVTDADTEGRIRHGDISVELSFPLIRRKTKRSSVKCVFFQPESEYYSDEGCVYLANVSDSKTSVCVCNHTTSFAALLLPSESAVTHAQAKFLQYMTAIGMPLSMICLLICIPIFTFIREQHEERNTIHRNLCVSLLAGDIVLIISGYGDHHMVCTPLGSLVHFCFLSALLWMGLEGVHIIHIMWLVFTKSGIPLAVYYIIGYGLSFVIVAGTNLAFEEPYERTAQLCFLSRDNMAILGFVVPLTVSTEFLFLEPIHQQR</sequence>
<dbReference type="InterPro" id="IPR000203">
    <property type="entry name" value="GPS"/>
</dbReference>
<evidence type="ECO:0000256" key="8">
    <source>
        <dbReference type="ARBA" id="ARBA00023224"/>
    </source>
</evidence>
<dbReference type="Proteomes" id="UP000694867">
    <property type="component" value="Unplaced"/>
</dbReference>
<protein>
    <submittedName>
        <fullName evidence="14">Uncharacterized protein LOC100905435</fullName>
    </submittedName>
</protein>
<keyword evidence="2 10" id="KW-0812">Transmembrane</keyword>
<evidence type="ECO:0000256" key="7">
    <source>
        <dbReference type="ARBA" id="ARBA00023170"/>
    </source>
</evidence>
<gene>
    <name evidence="14" type="primary">LOC100905435</name>
</gene>
<dbReference type="InterPro" id="IPR046338">
    <property type="entry name" value="GAIN_dom_sf"/>
</dbReference>
<evidence type="ECO:0000256" key="4">
    <source>
        <dbReference type="ARBA" id="ARBA00022989"/>
    </source>
</evidence>
<evidence type="ECO:0000313" key="14">
    <source>
        <dbReference type="RefSeq" id="XP_003744140.1"/>
    </source>
</evidence>
<reference evidence="14" key="1">
    <citation type="submission" date="2025-08" db="UniProtKB">
        <authorList>
            <consortium name="RefSeq"/>
        </authorList>
    </citation>
    <scope>IDENTIFICATION</scope>
</reference>
<dbReference type="Gene3D" id="2.60.220.50">
    <property type="match status" value="1"/>
</dbReference>
<feature type="transmembrane region" description="Helical" evidence="10">
    <location>
        <begin position="731"/>
        <end position="758"/>
    </location>
</feature>
<dbReference type="Pfam" id="PF00002">
    <property type="entry name" value="7tm_2"/>
    <property type="match status" value="1"/>
</dbReference>
<feature type="transmembrane region" description="Helical" evidence="10">
    <location>
        <begin position="662"/>
        <end position="688"/>
    </location>
</feature>
<evidence type="ECO:0000259" key="11">
    <source>
        <dbReference type="PROSITE" id="PS50227"/>
    </source>
</evidence>
<evidence type="ECO:0000313" key="13">
    <source>
        <dbReference type="Proteomes" id="UP000694867"/>
    </source>
</evidence>
<feature type="compositionally biased region" description="Basic and acidic residues" evidence="9">
    <location>
        <begin position="211"/>
        <end position="220"/>
    </location>
</feature>
<dbReference type="Gene3D" id="1.20.1070.10">
    <property type="entry name" value="Rhodopsin 7-helix transmembrane proteins"/>
    <property type="match status" value="1"/>
</dbReference>
<dbReference type="PROSITE" id="PS50261">
    <property type="entry name" value="G_PROTEIN_RECEP_F2_4"/>
    <property type="match status" value="1"/>
</dbReference>
<dbReference type="SMART" id="SM00303">
    <property type="entry name" value="GPS"/>
    <property type="match status" value="1"/>
</dbReference>
<dbReference type="GO" id="GO:0005886">
    <property type="term" value="C:plasma membrane"/>
    <property type="evidence" value="ECO:0007669"/>
    <property type="project" value="TreeGrafter"/>
</dbReference>
<keyword evidence="3" id="KW-0732">Signal</keyword>
<evidence type="ECO:0000256" key="10">
    <source>
        <dbReference type="SAM" id="Phobius"/>
    </source>
</evidence>
<evidence type="ECO:0000256" key="2">
    <source>
        <dbReference type="ARBA" id="ARBA00022692"/>
    </source>
</evidence>
<dbReference type="AlphaFoldDB" id="A0AAJ6QU59"/>
<organism evidence="13 14">
    <name type="scientific">Galendromus occidentalis</name>
    <name type="common">western predatory mite</name>
    <dbReference type="NCBI Taxonomy" id="34638"/>
    <lineage>
        <taxon>Eukaryota</taxon>
        <taxon>Metazoa</taxon>
        <taxon>Ecdysozoa</taxon>
        <taxon>Arthropoda</taxon>
        <taxon>Chelicerata</taxon>
        <taxon>Arachnida</taxon>
        <taxon>Acari</taxon>
        <taxon>Parasitiformes</taxon>
        <taxon>Mesostigmata</taxon>
        <taxon>Gamasina</taxon>
        <taxon>Phytoseioidea</taxon>
        <taxon>Phytoseiidae</taxon>
        <taxon>Typhlodrominae</taxon>
        <taxon>Galendromus</taxon>
    </lineage>
</organism>
<keyword evidence="6 10" id="KW-0472">Membrane</keyword>
<feature type="transmembrane region" description="Helical" evidence="10">
    <location>
        <begin position="700"/>
        <end position="719"/>
    </location>
</feature>
<dbReference type="PROSITE" id="PS50227">
    <property type="entry name" value="G_PROTEIN_RECEP_F2_3"/>
    <property type="match status" value="1"/>
</dbReference>
<evidence type="ECO:0000256" key="5">
    <source>
        <dbReference type="ARBA" id="ARBA00023040"/>
    </source>
</evidence>
<evidence type="ECO:0000256" key="6">
    <source>
        <dbReference type="ARBA" id="ARBA00023136"/>
    </source>
</evidence>
<dbReference type="SUPFAM" id="SSF111418">
    <property type="entry name" value="Hormone receptor domain"/>
    <property type="match status" value="1"/>
</dbReference>
<dbReference type="InterPro" id="IPR001879">
    <property type="entry name" value="GPCR_2_extracellular_dom"/>
</dbReference>
<keyword evidence="8" id="KW-0807">Transducer</keyword>
<dbReference type="InterPro" id="IPR017981">
    <property type="entry name" value="GPCR_2-like_7TM"/>
</dbReference>
<keyword evidence="4 10" id="KW-1133">Transmembrane helix</keyword>
<evidence type="ECO:0000256" key="3">
    <source>
        <dbReference type="ARBA" id="ARBA00022729"/>
    </source>
</evidence>
<dbReference type="GeneID" id="100905435"/>
<feature type="transmembrane region" description="Helical" evidence="10">
    <location>
        <begin position="805"/>
        <end position="823"/>
    </location>
</feature>
<comment type="subcellular location">
    <subcellularLocation>
        <location evidence="1">Membrane</location>
        <topology evidence="1">Multi-pass membrane protein</topology>
    </subcellularLocation>
</comment>
<dbReference type="Pfam" id="PF01825">
    <property type="entry name" value="GPS"/>
    <property type="match status" value="1"/>
</dbReference>
<feature type="region of interest" description="Disordered" evidence="9">
    <location>
        <begin position="141"/>
        <end position="220"/>
    </location>
</feature>
<feature type="compositionally biased region" description="Basic and acidic residues" evidence="9">
    <location>
        <begin position="176"/>
        <end position="186"/>
    </location>
</feature>
<evidence type="ECO:0000259" key="12">
    <source>
        <dbReference type="PROSITE" id="PS50261"/>
    </source>
</evidence>
<proteinExistence type="predicted"/>
<accession>A0AAJ6QU59</accession>